<comment type="caution">
    <text evidence="1">The sequence shown here is derived from an EMBL/GenBank/DDBJ whole genome shotgun (WGS) entry which is preliminary data.</text>
</comment>
<name>A0A9P1GU29_9PEZI</name>
<gene>
    <name evidence="1" type="ORF">PPNO1_LOCUS88</name>
</gene>
<dbReference type="OrthoDB" id="21470at2759"/>
<dbReference type="AlphaFoldDB" id="A0A9P1GU29"/>
<evidence type="ECO:0008006" key="3">
    <source>
        <dbReference type="Google" id="ProtNLM"/>
    </source>
</evidence>
<protein>
    <recommendedName>
        <fullName evidence="3">CID domain-containing protein</fullName>
    </recommendedName>
</protein>
<accession>A0A9P1GU29</accession>
<keyword evidence="2" id="KW-1185">Reference proteome</keyword>
<dbReference type="InterPro" id="IPR008942">
    <property type="entry name" value="ENTH_VHS"/>
</dbReference>
<reference evidence="1" key="1">
    <citation type="submission" date="2022-11" db="EMBL/GenBank/DDBJ databases">
        <authorList>
            <person name="Scott C."/>
            <person name="Bruce N."/>
        </authorList>
    </citation>
    <scope>NUCLEOTIDE SEQUENCE</scope>
</reference>
<dbReference type="EMBL" id="CALLCH030000001">
    <property type="protein sequence ID" value="CAI4210282.1"/>
    <property type="molecule type" value="Genomic_DNA"/>
</dbReference>
<dbReference type="Proteomes" id="UP000838763">
    <property type="component" value="Unassembled WGS sequence"/>
</dbReference>
<dbReference type="Gene3D" id="1.25.40.90">
    <property type="match status" value="1"/>
</dbReference>
<organism evidence="1 2">
    <name type="scientific">Parascedosporium putredinis</name>
    <dbReference type="NCBI Taxonomy" id="1442378"/>
    <lineage>
        <taxon>Eukaryota</taxon>
        <taxon>Fungi</taxon>
        <taxon>Dikarya</taxon>
        <taxon>Ascomycota</taxon>
        <taxon>Pezizomycotina</taxon>
        <taxon>Sordariomycetes</taxon>
        <taxon>Hypocreomycetidae</taxon>
        <taxon>Microascales</taxon>
        <taxon>Microascaceae</taxon>
        <taxon>Parascedosporium</taxon>
    </lineage>
</organism>
<evidence type="ECO:0000313" key="2">
    <source>
        <dbReference type="Proteomes" id="UP000838763"/>
    </source>
</evidence>
<evidence type="ECO:0000313" key="1">
    <source>
        <dbReference type="EMBL" id="CAI4210282.1"/>
    </source>
</evidence>
<proteinExistence type="predicted"/>
<sequence length="259" mass="28630">MASPEFAIAKAAFSAALLRKDPVLPTSCTREDVDTFHTLFQDAVRHYLVPLFAAAASFHDAPKHIAKIQDLLEFWSEKKLVEFGEIERLKEAVQTASIAKPAQVAVPSTNAKSEKAPRETPTCCRRCMATLPWPASGPADKAVVDAVKALLGKVDRLFAKDVDWHDEPHVDFNELGERVLLDEVTGEVIGGETYYGWSREFCTKMKKRRTKPQSGTGTEDRGREVLAANATVVVRAPLVASDHVLRHRPRQGWTAAESI</sequence>